<comment type="similarity">
    <text evidence="1">Belongs to the 'phage' integrase family.</text>
</comment>
<proteinExistence type="inferred from homology"/>
<evidence type="ECO:0000256" key="4">
    <source>
        <dbReference type="ARBA" id="ARBA00023172"/>
    </source>
</evidence>
<dbReference type="eggNOG" id="COG0582">
    <property type="taxonomic scope" value="Bacteria"/>
</dbReference>
<dbReference type="InterPro" id="IPR013762">
    <property type="entry name" value="Integrase-like_cat_sf"/>
</dbReference>
<dbReference type="InterPro" id="IPR011010">
    <property type="entry name" value="DNA_brk_join_enz"/>
</dbReference>
<keyword evidence="9" id="KW-1185">Reference proteome</keyword>
<dbReference type="CDD" id="cd00397">
    <property type="entry name" value="DNA_BRE_C"/>
    <property type="match status" value="1"/>
</dbReference>
<feature type="domain" description="Tyr recombinase" evidence="6">
    <location>
        <begin position="142"/>
        <end position="333"/>
    </location>
</feature>
<dbReference type="Proteomes" id="UP000019364">
    <property type="component" value="Unassembled WGS sequence"/>
</dbReference>
<sequence length="334" mass="39156">MSEINKNMLRNIAEKLTPIDDEKWQMVNEDYRSLVEEYISVQEHSPKTKEQYKSGLRQFGYYVFKNMNNKPFHKISKRDFLRYISFLRETRKMSSSGINLKKACVSSLCNYIENVVADDDDNYKTFRNFTRGLPAVTKNHVFHKVKISKDDYDLIMKTLIDDENYLGAAWVAFAFNVGARRAEIPQFKAEIAKYPIPEGSNYVMSHIIRLKGRGEDGKQEPYMINEEALKYINLWFEKRGYEHDYIFTVKYGGQISPISESWTNDFCKETLSNILNRRINPHLFKASCVTYLLEVKKIPIELVSKFVAHHENIATTIAHYDLRDFAEEKNKIFG</sequence>
<dbReference type="Pfam" id="PF13495">
    <property type="entry name" value="Phage_int_SAM_4"/>
    <property type="match status" value="1"/>
</dbReference>
<dbReference type="PANTHER" id="PTHR30349:SF64">
    <property type="entry name" value="PROPHAGE INTEGRASE INTD-RELATED"/>
    <property type="match status" value="1"/>
</dbReference>
<evidence type="ECO:0000259" key="7">
    <source>
        <dbReference type="PROSITE" id="PS51900"/>
    </source>
</evidence>
<keyword evidence="4" id="KW-0233">DNA recombination</keyword>
<dbReference type="GO" id="GO:0015074">
    <property type="term" value="P:DNA integration"/>
    <property type="evidence" value="ECO:0007669"/>
    <property type="project" value="UniProtKB-KW"/>
</dbReference>
<dbReference type="PROSITE" id="PS51898">
    <property type="entry name" value="TYR_RECOMBINASE"/>
    <property type="match status" value="1"/>
</dbReference>
<reference evidence="8 9" key="1">
    <citation type="journal article" date="2014" name="Genome Announc.">
        <title>Draft Genome Sequence of Paenibacillus pini JCM 16418T, Isolated from the Rhizosphere of Pine Tree.</title>
        <authorList>
            <person name="Yuki M."/>
            <person name="Oshima K."/>
            <person name="Suda W."/>
            <person name="Oshida Y."/>
            <person name="Kitamura K."/>
            <person name="Iida Y."/>
            <person name="Hattori M."/>
            <person name="Ohkuma M."/>
        </authorList>
    </citation>
    <scope>NUCLEOTIDE SEQUENCE [LARGE SCALE GENOMIC DNA]</scope>
    <source>
        <strain evidence="8 9">JCM 16418</strain>
    </source>
</reference>
<gene>
    <name evidence="8" type="ORF">JCM16418_1597</name>
</gene>
<dbReference type="InterPro" id="IPR004107">
    <property type="entry name" value="Integrase_SAM-like_N"/>
</dbReference>
<comment type="caution">
    <text evidence="8">The sequence shown here is derived from an EMBL/GenBank/DDBJ whole genome shotgun (WGS) entry which is preliminary data.</text>
</comment>
<dbReference type="Gene3D" id="1.10.443.10">
    <property type="entry name" value="Intergrase catalytic core"/>
    <property type="match status" value="1"/>
</dbReference>
<feature type="domain" description="Core-binding (CB)" evidence="7">
    <location>
        <begin position="29"/>
        <end position="113"/>
    </location>
</feature>
<organism evidence="8 9">
    <name type="scientific">Paenibacillus pini JCM 16418</name>
    <dbReference type="NCBI Taxonomy" id="1236976"/>
    <lineage>
        <taxon>Bacteria</taxon>
        <taxon>Bacillati</taxon>
        <taxon>Bacillota</taxon>
        <taxon>Bacilli</taxon>
        <taxon>Bacillales</taxon>
        <taxon>Paenibacillaceae</taxon>
        <taxon>Paenibacillus</taxon>
    </lineage>
</organism>
<evidence type="ECO:0000256" key="3">
    <source>
        <dbReference type="ARBA" id="ARBA00023125"/>
    </source>
</evidence>
<dbReference type="Pfam" id="PF00589">
    <property type="entry name" value="Phage_integrase"/>
    <property type="match status" value="1"/>
</dbReference>
<dbReference type="InterPro" id="IPR044068">
    <property type="entry name" value="CB"/>
</dbReference>
<evidence type="ECO:0000256" key="1">
    <source>
        <dbReference type="ARBA" id="ARBA00008857"/>
    </source>
</evidence>
<evidence type="ECO:0000313" key="8">
    <source>
        <dbReference type="EMBL" id="GAF07572.1"/>
    </source>
</evidence>
<dbReference type="InterPro" id="IPR050090">
    <property type="entry name" value="Tyrosine_recombinase_XerCD"/>
</dbReference>
<evidence type="ECO:0000313" key="9">
    <source>
        <dbReference type="Proteomes" id="UP000019364"/>
    </source>
</evidence>
<accession>W7YGJ9</accession>
<dbReference type="STRING" id="1236976.JCM16418_1597"/>
<dbReference type="AlphaFoldDB" id="W7YGJ9"/>
<dbReference type="EMBL" id="BAVZ01000004">
    <property type="protein sequence ID" value="GAF07572.1"/>
    <property type="molecule type" value="Genomic_DNA"/>
</dbReference>
<evidence type="ECO:0000256" key="5">
    <source>
        <dbReference type="PROSITE-ProRule" id="PRU01248"/>
    </source>
</evidence>
<keyword evidence="2" id="KW-0229">DNA integration</keyword>
<keyword evidence="3 5" id="KW-0238">DNA-binding</keyword>
<dbReference type="InterPro" id="IPR010998">
    <property type="entry name" value="Integrase_recombinase_N"/>
</dbReference>
<evidence type="ECO:0000259" key="6">
    <source>
        <dbReference type="PROSITE" id="PS51898"/>
    </source>
</evidence>
<dbReference type="GO" id="GO:0006310">
    <property type="term" value="P:DNA recombination"/>
    <property type="evidence" value="ECO:0007669"/>
    <property type="project" value="UniProtKB-KW"/>
</dbReference>
<evidence type="ECO:0000256" key="2">
    <source>
        <dbReference type="ARBA" id="ARBA00022908"/>
    </source>
</evidence>
<dbReference type="Gene3D" id="1.10.150.130">
    <property type="match status" value="1"/>
</dbReference>
<dbReference type="SUPFAM" id="SSF56349">
    <property type="entry name" value="DNA breaking-rejoining enzymes"/>
    <property type="match status" value="1"/>
</dbReference>
<dbReference type="GO" id="GO:0003677">
    <property type="term" value="F:DNA binding"/>
    <property type="evidence" value="ECO:0007669"/>
    <property type="project" value="UniProtKB-UniRule"/>
</dbReference>
<name>W7YGJ9_9BACL</name>
<dbReference type="PANTHER" id="PTHR30349">
    <property type="entry name" value="PHAGE INTEGRASE-RELATED"/>
    <property type="match status" value="1"/>
</dbReference>
<dbReference type="InterPro" id="IPR002104">
    <property type="entry name" value="Integrase_catalytic"/>
</dbReference>
<protein>
    <submittedName>
        <fullName evidence="8">Uncharacterized protein</fullName>
    </submittedName>
</protein>
<dbReference type="PROSITE" id="PS51900">
    <property type="entry name" value="CB"/>
    <property type="match status" value="1"/>
</dbReference>